<evidence type="ECO:0000259" key="1">
    <source>
        <dbReference type="Pfam" id="PF13598"/>
    </source>
</evidence>
<dbReference type="AlphaFoldDB" id="A0A5B8RIM8"/>
<dbReference type="InterPro" id="IPR037291">
    <property type="entry name" value="DUF4139"/>
</dbReference>
<name>A0A5B8RIM8_9ZZZZ</name>
<sequence length="439" mass="46769">MRWQQFPAVAVLALAGGTAAMAATPDTRHLVLYQNAAAFVSASVALPAGGGPLPLEGLPDGMRFETLSVTDDDGAVQTVRRPAPAGSTLARWRGREVVLLHDGQRRRGRLLAVENGTPVVSVDGRLEWIDAASPWRVALPTDTLPQATAATVMPADGASGALALDYLTEGLNWQADYTLRLAPAGARLSGSATLQNTSGADFDGATVTLIGGQVNDPGNGGPRPMKLEARAMSADSATAPAPQAAGDWYRYRLPGTHSLGDGERLRVPLLNAVPVDVERRYRVSGQAMRQGGDEPPVTVTTEVTPRGRNDVPLPAGTVRVIDATGDAPLYQGGDRIDHIPPGEAFELSLGTAFDLSAERERTAYRRIGDDTHEIAWRVTVSNAGRDNRTVEVVEHMAGDWELLEASPASKEQDADTARWRLSVPAGDETTLTYRVRVRQ</sequence>
<proteinExistence type="predicted"/>
<protein>
    <recommendedName>
        <fullName evidence="1">DUF4139 domain-containing protein</fullName>
    </recommendedName>
</protein>
<accession>A0A5B8RIM8</accession>
<dbReference type="EMBL" id="MN079278">
    <property type="protein sequence ID" value="QEA07552.1"/>
    <property type="molecule type" value="Genomic_DNA"/>
</dbReference>
<dbReference type="PANTHER" id="PTHR38075:SF1">
    <property type="entry name" value="DUF4139 DOMAIN-CONTAINING PROTEIN"/>
    <property type="match status" value="1"/>
</dbReference>
<reference evidence="2" key="1">
    <citation type="submission" date="2019-06" db="EMBL/GenBank/DDBJ databases">
        <authorList>
            <person name="Murdoch R.W."/>
            <person name="Fathepure B."/>
        </authorList>
    </citation>
    <scope>NUCLEOTIDE SEQUENCE</scope>
</reference>
<organism evidence="2">
    <name type="scientific">uncultured organism</name>
    <dbReference type="NCBI Taxonomy" id="155900"/>
    <lineage>
        <taxon>unclassified sequences</taxon>
        <taxon>environmental samples</taxon>
    </lineage>
</organism>
<gene>
    <name evidence="2" type="ORF">KBTEX_03910</name>
</gene>
<dbReference type="Pfam" id="PF13598">
    <property type="entry name" value="DUF4139"/>
    <property type="match status" value="1"/>
</dbReference>
<evidence type="ECO:0000313" key="2">
    <source>
        <dbReference type="EMBL" id="QEA07552.1"/>
    </source>
</evidence>
<feature type="domain" description="DUF4139" evidence="1">
    <location>
        <begin position="162"/>
        <end position="438"/>
    </location>
</feature>
<dbReference type="PANTHER" id="PTHR38075">
    <property type="entry name" value="DUF4139 DOMAIN-CONTAINING PROTEIN"/>
    <property type="match status" value="1"/>
</dbReference>